<keyword evidence="2" id="KW-0808">Transferase</keyword>
<dbReference type="SUPFAM" id="SSF53756">
    <property type="entry name" value="UDP-Glycosyltransferase/glycogen phosphorylase"/>
    <property type="match status" value="1"/>
</dbReference>
<feature type="domain" description="Glycosyl transferase family 1" evidence="3">
    <location>
        <begin position="209"/>
        <end position="348"/>
    </location>
</feature>
<dbReference type="RefSeq" id="WP_094583605.1">
    <property type="nucleotide sequence ID" value="NZ_NHPB01000111.1"/>
</dbReference>
<evidence type="ECO:0000313" key="5">
    <source>
        <dbReference type="EMBL" id="OYR67224.1"/>
    </source>
</evidence>
<evidence type="ECO:0008006" key="7">
    <source>
        <dbReference type="Google" id="ProtNLM"/>
    </source>
</evidence>
<dbReference type="Pfam" id="PF13439">
    <property type="entry name" value="Glyco_transf_4"/>
    <property type="match status" value="1"/>
</dbReference>
<evidence type="ECO:0000259" key="4">
    <source>
        <dbReference type="Pfam" id="PF13439"/>
    </source>
</evidence>
<feature type="domain" description="Glycosyltransferase subfamily 4-like N-terminal" evidence="4">
    <location>
        <begin position="16"/>
        <end position="198"/>
    </location>
</feature>
<accession>A0A256JED2</accession>
<reference evidence="5 6" key="1">
    <citation type="journal article" date="2014" name="Front. Microbiol.">
        <title>Population and genomic analysis of the genus Halorubrum.</title>
        <authorList>
            <person name="Fullmer M.S."/>
            <person name="Soucy S.M."/>
            <person name="Swithers K.S."/>
            <person name="Makkay A.M."/>
            <person name="Wheeler R."/>
            <person name="Ventosa A."/>
            <person name="Gogarten J.P."/>
            <person name="Papke R.T."/>
        </authorList>
    </citation>
    <scope>NUCLEOTIDE SEQUENCE [LARGE SCALE GENOMIC DNA]</scope>
    <source>
        <strain evidence="5 6">G37</strain>
    </source>
</reference>
<dbReference type="Proteomes" id="UP000216758">
    <property type="component" value="Unassembled WGS sequence"/>
</dbReference>
<dbReference type="CDD" id="cd03801">
    <property type="entry name" value="GT4_PimA-like"/>
    <property type="match status" value="1"/>
</dbReference>
<evidence type="ECO:0000259" key="3">
    <source>
        <dbReference type="Pfam" id="PF00534"/>
    </source>
</evidence>
<keyword evidence="1" id="KW-0328">Glycosyltransferase</keyword>
<dbReference type="Gene3D" id="3.40.50.2000">
    <property type="entry name" value="Glycogen Phosphorylase B"/>
    <property type="match status" value="2"/>
</dbReference>
<dbReference type="OrthoDB" id="132546at2157"/>
<dbReference type="PANTHER" id="PTHR12526">
    <property type="entry name" value="GLYCOSYLTRANSFERASE"/>
    <property type="match status" value="1"/>
</dbReference>
<evidence type="ECO:0000313" key="6">
    <source>
        <dbReference type="Proteomes" id="UP000216758"/>
    </source>
</evidence>
<organism evidence="5 6">
    <name type="scientific">Halorubrum ezzemoulense</name>
    <name type="common">Halorubrum chaoviator</name>
    <dbReference type="NCBI Taxonomy" id="337243"/>
    <lineage>
        <taxon>Archaea</taxon>
        <taxon>Methanobacteriati</taxon>
        <taxon>Methanobacteriota</taxon>
        <taxon>Stenosarchaea group</taxon>
        <taxon>Halobacteria</taxon>
        <taxon>Halobacteriales</taxon>
        <taxon>Haloferacaceae</taxon>
        <taxon>Halorubrum</taxon>
    </lineage>
</organism>
<dbReference type="EMBL" id="NHPB01000111">
    <property type="protein sequence ID" value="OYR67224.1"/>
    <property type="molecule type" value="Genomic_DNA"/>
</dbReference>
<dbReference type="PANTHER" id="PTHR12526:SF510">
    <property type="entry name" value="D-INOSITOL 3-PHOSPHATE GLYCOSYLTRANSFERASE"/>
    <property type="match status" value="1"/>
</dbReference>
<dbReference type="InterPro" id="IPR001296">
    <property type="entry name" value="Glyco_trans_1"/>
</dbReference>
<dbReference type="Pfam" id="PF00534">
    <property type="entry name" value="Glycos_transf_1"/>
    <property type="match status" value="1"/>
</dbReference>
<comment type="caution">
    <text evidence="5">The sequence shown here is derived from an EMBL/GenBank/DDBJ whole genome shotgun (WGS) entry which is preliminary data.</text>
</comment>
<gene>
    <name evidence="5" type="ORF">DJ78_16270</name>
</gene>
<evidence type="ECO:0000256" key="2">
    <source>
        <dbReference type="ARBA" id="ARBA00022679"/>
    </source>
</evidence>
<dbReference type="InterPro" id="IPR028098">
    <property type="entry name" value="Glyco_trans_4-like_N"/>
</dbReference>
<proteinExistence type="predicted"/>
<dbReference type="AlphaFoldDB" id="A0A256JED2"/>
<protein>
    <recommendedName>
        <fullName evidence="7">Glycosyltransferase family 1 protein</fullName>
    </recommendedName>
</protein>
<sequence>MHILQISQEFPPNVLGGISYHAYHLARSFVNHGHKVTVLTTSLDKHGHDNSDFDFGGINVKTVDYPDLPGARLWFDRAVRSHFRDDSNIEKFDLIHSHEYIRFDDLSLTPPVILKIHINLARERDFWTGQKYNSLLRPFVRGVGERFVWPRQLNLEHSSMRHSDYRVYISDLTRRIAESSHDFSDESYTAVHNGVDLNMFTPSDGDTADDCFLYVGGDAHRKGFPTLVDAVDARGDELDKPIKLVGDFDESRPAVQRANEVDQFDVVGRVDQFDLVDLYRRSTALVHPAQYEPFGNVVLESLACGSPVVVSDENHCGAAEIVTDDVGELVSPDDPDALIDALGQVEETTDPAACRVVAEEHSWENVAEATLSLVE</sequence>
<name>A0A256JED2_HALEZ</name>
<dbReference type="GO" id="GO:0016757">
    <property type="term" value="F:glycosyltransferase activity"/>
    <property type="evidence" value="ECO:0007669"/>
    <property type="project" value="UniProtKB-KW"/>
</dbReference>
<evidence type="ECO:0000256" key="1">
    <source>
        <dbReference type="ARBA" id="ARBA00022676"/>
    </source>
</evidence>